<feature type="compositionally biased region" description="Low complexity" evidence="5">
    <location>
        <begin position="124"/>
        <end position="136"/>
    </location>
</feature>
<name>A0AAD4ME74_9AGAM</name>
<gene>
    <name evidence="6" type="ORF">B0F90DRAFT_164359</name>
</gene>
<dbReference type="InterPro" id="IPR039774">
    <property type="entry name" value="Sin3-like"/>
</dbReference>
<evidence type="ECO:0000313" key="6">
    <source>
        <dbReference type="EMBL" id="KAI0308365.1"/>
    </source>
</evidence>
<dbReference type="PROSITE" id="PS51477">
    <property type="entry name" value="PAH"/>
    <property type="match status" value="1"/>
</dbReference>
<comment type="caution">
    <text evidence="6">The sequence shown here is derived from an EMBL/GenBank/DDBJ whole genome shotgun (WGS) entry which is preliminary data.</text>
</comment>
<reference evidence="6" key="1">
    <citation type="journal article" date="2022" name="New Phytol.">
        <title>Evolutionary transition to the ectomycorrhizal habit in the genomes of a hyperdiverse lineage of mushroom-forming fungi.</title>
        <authorList>
            <person name="Looney B."/>
            <person name="Miyauchi S."/>
            <person name="Morin E."/>
            <person name="Drula E."/>
            <person name="Courty P.E."/>
            <person name="Kohler A."/>
            <person name="Kuo A."/>
            <person name="LaButti K."/>
            <person name="Pangilinan J."/>
            <person name="Lipzen A."/>
            <person name="Riley R."/>
            <person name="Andreopoulos W."/>
            <person name="He G."/>
            <person name="Johnson J."/>
            <person name="Nolan M."/>
            <person name="Tritt A."/>
            <person name="Barry K.W."/>
            <person name="Grigoriev I.V."/>
            <person name="Nagy L.G."/>
            <person name="Hibbett D."/>
            <person name="Henrissat B."/>
            <person name="Matheny P.B."/>
            <person name="Labbe J."/>
            <person name="Martin F.M."/>
        </authorList>
    </citation>
    <scope>NUCLEOTIDE SEQUENCE</scope>
    <source>
        <strain evidence="6">BPL690</strain>
    </source>
</reference>
<dbReference type="InterPro" id="IPR003822">
    <property type="entry name" value="PAH"/>
</dbReference>
<proteinExistence type="predicted"/>
<protein>
    <recommendedName>
        <fullName evidence="8">Paired amphipathic helix protein Sin3a</fullName>
    </recommendedName>
</protein>
<accession>A0AAD4ME74</accession>
<keyword evidence="2" id="KW-0678">Repressor</keyword>
<keyword evidence="7" id="KW-1185">Reference proteome</keyword>
<evidence type="ECO:0000256" key="5">
    <source>
        <dbReference type="SAM" id="MobiDB-lite"/>
    </source>
</evidence>
<feature type="compositionally biased region" description="Pro residues" evidence="5">
    <location>
        <begin position="1"/>
        <end position="10"/>
    </location>
</feature>
<organism evidence="6 7">
    <name type="scientific">Multifurca ochricompacta</name>
    <dbReference type="NCBI Taxonomy" id="376703"/>
    <lineage>
        <taxon>Eukaryota</taxon>
        <taxon>Fungi</taxon>
        <taxon>Dikarya</taxon>
        <taxon>Basidiomycota</taxon>
        <taxon>Agaricomycotina</taxon>
        <taxon>Agaricomycetes</taxon>
        <taxon>Russulales</taxon>
        <taxon>Russulaceae</taxon>
        <taxon>Multifurca</taxon>
    </lineage>
</organism>
<dbReference type="GO" id="GO:0003714">
    <property type="term" value="F:transcription corepressor activity"/>
    <property type="evidence" value="ECO:0007669"/>
    <property type="project" value="InterPro"/>
</dbReference>
<comment type="subcellular location">
    <subcellularLocation>
        <location evidence="1 4">Nucleus</location>
    </subcellularLocation>
</comment>
<sequence length="204" mass="21641">MQALPLPKPSLPVRALTPASGPIPITAEHTPTSIDRSPPQPLPLSGAHEPRSFPRSPRPVILQDETQGIVSGPGGAGSIGGGANPIQPPLPSRLRSHDSLVSASALPRSRATSVKPELVQTESGNGNTTAANNGNNINRPLNVTDALSYLDAVKVQFHDKPDVYNHFLDIMKDFKSQIVSFGLRCRTCLIVGQINASFMGHPLD</sequence>
<dbReference type="GO" id="GO:0070822">
    <property type="term" value="C:Sin3-type complex"/>
    <property type="evidence" value="ECO:0007669"/>
    <property type="project" value="TreeGrafter"/>
</dbReference>
<evidence type="ECO:0000256" key="1">
    <source>
        <dbReference type="ARBA" id="ARBA00004123"/>
    </source>
</evidence>
<evidence type="ECO:0008006" key="8">
    <source>
        <dbReference type="Google" id="ProtNLM"/>
    </source>
</evidence>
<evidence type="ECO:0000256" key="4">
    <source>
        <dbReference type="PROSITE-ProRule" id="PRU00810"/>
    </source>
</evidence>
<dbReference type="GO" id="GO:0000122">
    <property type="term" value="P:negative regulation of transcription by RNA polymerase II"/>
    <property type="evidence" value="ECO:0007669"/>
    <property type="project" value="TreeGrafter"/>
</dbReference>
<dbReference type="Gene3D" id="1.20.1160.11">
    <property type="entry name" value="Paired amphipathic helix"/>
    <property type="match status" value="1"/>
</dbReference>
<dbReference type="SUPFAM" id="SSF47762">
    <property type="entry name" value="PAH2 domain"/>
    <property type="match status" value="1"/>
</dbReference>
<dbReference type="PANTHER" id="PTHR12346:SF0">
    <property type="entry name" value="SIN3A, ISOFORM G"/>
    <property type="match status" value="1"/>
</dbReference>
<evidence type="ECO:0000256" key="2">
    <source>
        <dbReference type="ARBA" id="ARBA00022491"/>
    </source>
</evidence>
<feature type="region of interest" description="Disordered" evidence="5">
    <location>
        <begin position="1"/>
        <end position="138"/>
    </location>
</feature>
<dbReference type="EMBL" id="WTXG01000001">
    <property type="protein sequence ID" value="KAI0308365.1"/>
    <property type="molecule type" value="Genomic_DNA"/>
</dbReference>
<keyword evidence="3 4" id="KW-0539">Nucleus</keyword>
<dbReference type="InterPro" id="IPR036600">
    <property type="entry name" value="PAH_sf"/>
</dbReference>
<dbReference type="Proteomes" id="UP001203297">
    <property type="component" value="Unassembled WGS sequence"/>
</dbReference>
<dbReference type="AlphaFoldDB" id="A0AAD4ME74"/>
<evidence type="ECO:0000313" key="7">
    <source>
        <dbReference type="Proteomes" id="UP001203297"/>
    </source>
</evidence>
<evidence type="ECO:0000256" key="3">
    <source>
        <dbReference type="ARBA" id="ARBA00023242"/>
    </source>
</evidence>
<dbReference type="PANTHER" id="PTHR12346">
    <property type="entry name" value="SIN3B-RELATED"/>
    <property type="match status" value="1"/>
</dbReference>
<feature type="compositionally biased region" description="Gly residues" evidence="5">
    <location>
        <begin position="71"/>
        <end position="83"/>
    </location>
</feature>